<keyword evidence="5 8" id="KW-1015">Disulfide bond</keyword>
<dbReference type="InterPro" id="IPR036026">
    <property type="entry name" value="Seven-hairpin_glycosidases"/>
</dbReference>
<evidence type="ECO:0000313" key="11">
    <source>
        <dbReference type="EMBL" id="KAF4125688.1"/>
    </source>
</evidence>
<feature type="active site" evidence="6">
    <location>
        <position position="488"/>
    </location>
</feature>
<keyword evidence="7" id="KW-0479">Metal-binding</keyword>
<keyword evidence="10" id="KW-0472">Membrane</keyword>
<gene>
    <name evidence="11" type="ORF">GMORB2_0932</name>
</gene>
<comment type="caution">
    <text evidence="11">The sequence shown here is derived from an EMBL/GenBank/DDBJ whole genome shotgun (WGS) entry which is preliminary data.</text>
</comment>
<keyword evidence="4 9" id="KW-0378">Hydrolase</keyword>
<dbReference type="GO" id="GO:0016020">
    <property type="term" value="C:membrane"/>
    <property type="evidence" value="ECO:0007669"/>
    <property type="project" value="InterPro"/>
</dbReference>
<dbReference type="Proteomes" id="UP000749293">
    <property type="component" value="Unassembled WGS sequence"/>
</dbReference>
<dbReference type="InterPro" id="IPR001382">
    <property type="entry name" value="Glyco_hydro_47"/>
</dbReference>
<dbReference type="AlphaFoldDB" id="A0A9P5D311"/>
<keyword evidence="7" id="KW-0106">Calcium</keyword>
<dbReference type="GO" id="GO:0005509">
    <property type="term" value="F:calcium ion binding"/>
    <property type="evidence" value="ECO:0007669"/>
    <property type="project" value="InterPro"/>
</dbReference>
<dbReference type="RefSeq" id="XP_035324340.1">
    <property type="nucleotide sequence ID" value="XM_035462916.1"/>
</dbReference>
<dbReference type="GO" id="GO:0004571">
    <property type="term" value="F:mannosyl-oligosaccharide 1,2-alpha-mannosidase activity"/>
    <property type="evidence" value="ECO:0007669"/>
    <property type="project" value="InterPro"/>
</dbReference>
<evidence type="ECO:0000256" key="4">
    <source>
        <dbReference type="ARBA" id="ARBA00022801"/>
    </source>
</evidence>
<evidence type="ECO:0000256" key="2">
    <source>
        <dbReference type="ARBA" id="ARBA00004922"/>
    </source>
</evidence>
<evidence type="ECO:0000256" key="3">
    <source>
        <dbReference type="ARBA" id="ARBA00007658"/>
    </source>
</evidence>
<dbReference type="PANTHER" id="PTHR11742">
    <property type="entry name" value="MANNOSYL-OLIGOSACCHARIDE ALPHA-1,2-MANNOSIDASE-RELATED"/>
    <property type="match status" value="1"/>
</dbReference>
<comment type="cofactor">
    <cofactor evidence="1 7">
        <name>Ca(2+)</name>
        <dbReference type="ChEBI" id="CHEBI:29108"/>
    </cofactor>
</comment>
<dbReference type="InterPro" id="IPR050749">
    <property type="entry name" value="Glycosyl_Hydrolase_47"/>
</dbReference>
<name>A0A9P5D311_9HYPO</name>
<feature type="active site" description="Proton donor" evidence="6">
    <location>
        <position position="442"/>
    </location>
</feature>
<feature type="binding site" evidence="7">
    <location>
        <position position="574"/>
    </location>
    <ligand>
        <name>Ca(2+)</name>
        <dbReference type="ChEBI" id="CHEBI:29108"/>
    </ligand>
</feature>
<feature type="transmembrane region" description="Helical" evidence="10">
    <location>
        <begin position="12"/>
        <end position="30"/>
    </location>
</feature>
<evidence type="ECO:0000256" key="7">
    <source>
        <dbReference type="PIRSR" id="PIRSR601382-2"/>
    </source>
</evidence>
<accession>A0A9P5D311</accession>
<dbReference type="GO" id="GO:0005783">
    <property type="term" value="C:endoplasmic reticulum"/>
    <property type="evidence" value="ECO:0007669"/>
    <property type="project" value="TreeGrafter"/>
</dbReference>
<comment type="similarity">
    <text evidence="3 9">Belongs to the glycosyl hydrolase 47 family.</text>
</comment>
<dbReference type="OrthoDB" id="8118055at2759"/>
<dbReference type="EMBL" id="JAANYQ010000002">
    <property type="protein sequence ID" value="KAF4125688.1"/>
    <property type="molecule type" value="Genomic_DNA"/>
</dbReference>
<proteinExistence type="inferred from homology"/>
<evidence type="ECO:0000256" key="8">
    <source>
        <dbReference type="PIRSR" id="PIRSR601382-3"/>
    </source>
</evidence>
<dbReference type="GO" id="GO:0005975">
    <property type="term" value="P:carbohydrate metabolic process"/>
    <property type="evidence" value="ECO:0007669"/>
    <property type="project" value="InterPro"/>
</dbReference>
<dbReference type="GO" id="GO:0036503">
    <property type="term" value="P:ERAD pathway"/>
    <property type="evidence" value="ECO:0007669"/>
    <property type="project" value="UniProtKB-ARBA"/>
</dbReference>
<reference evidence="11" key="1">
    <citation type="submission" date="2020-03" db="EMBL/GenBank/DDBJ databases">
        <title>Site-based positive gene gene selection in Geosmithia morbida across the United States reveals a broad range of putative effectors and factors for local host and environmental adapation.</title>
        <authorList>
            <person name="Onufrak A."/>
            <person name="Murdoch R.W."/>
            <person name="Gazis R."/>
            <person name="Huff M."/>
            <person name="Staton M."/>
            <person name="Klingeman W."/>
            <person name="Hadziabdic D."/>
        </authorList>
    </citation>
    <scope>NUCLEOTIDE SEQUENCE</scope>
    <source>
        <strain evidence="11">1262</strain>
    </source>
</reference>
<evidence type="ECO:0000256" key="6">
    <source>
        <dbReference type="PIRSR" id="PIRSR601382-1"/>
    </source>
</evidence>
<dbReference type="Pfam" id="PF01532">
    <property type="entry name" value="Glyco_hydro_47"/>
    <property type="match status" value="1"/>
</dbReference>
<evidence type="ECO:0000313" key="12">
    <source>
        <dbReference type="Proteomes" id="UP000749293"/>
    </source>
</evidence>
<keyword evidence="10" id="KW-1133">Transmembrane helix</keyword>
<dbReference type="PANTHER" id="PTHR11742:SF89">
    <property type="entry name" value="ALPHA-1,2-MANNOSIDASE"/>
    <property type="match status" value="1"/>
</dbReference>
<comment type="pathway">
    <text evidence="2">Protein modification; protein glycosylation.</text>
</comment>
<evidence type="ECO:0000256" key="9">
    <source>
        <dbReference type="RuleBase" id="RU361193"/>
    </source>
</evidence>
<organism evidence="11 12">
    <name type="scientific">Geosmithia morbida</name>
    <dbReference type="NCBI Taxonomy" id="1094350"/>
    <lineage>
        <taxon>Eukaryota</taxon>
        <taxon>Fungi</taxon>
        <taxon>Dikarya</taxon>
        <taxon>Ascomycota</taxon>
        <taxon>Pezizomycotina</taxon>
        <taxon>Sordariomycetes</taxon>
        <taxon>Hypocreomycetidae</taxon>
        <taxon>Hypocreales</taxon>
        <taxon>Bionectriaceae</taxon>
        <taxon>Geosmithia</taxon>
    </lineage>
</organism>
<protein>
    <recommendedName>
        <fullName evidence="9">alpha-1,2-Mannosidase</fullName>
        <ecNumber evidence="9">3.2.1.-</ecNumber>
    </recommendedName>
</protein>
<feature type="disulfide bond" evidence="8">
    <location>
        <begin position="399"/>
        <end position="428"/>
    </location>
</feature>
<dbReference type="Gene3D" id="1.50.10.10">
    <property type="match status" value="1"/>
</dbReference>
<evidence type="ECO:0000256" key="10">
    <source>
        <dbReference type="SAM" id="Phobius"/>
    </source>
</evidence>
<dbReference type="EC" id="3.2.1.-" evidence="9"/>
<sequence length="583" mass="65628">MLSGILGSHTRRYVIVVVFFLVCVVLWHGFSLAPSDSYSETSSTSSTEPKVIDSFKYLPSTFDWSKVTPKYPPGDIKWPPSSWPKTFPRVQARTTSAMIKDDIAAKRKQIIRTKFVKSWEAYKAHAWTKDELMPLSGKGKQSLSGWSAQLVDAMDTLWIMDLKDEFRRAVKEVAVIDWATTSDERINLFEVIIRYLGGLLAAYDLSEEPALLAKAVELGDAMYAAFDTPNRFPPRWLSYETVRRGDQLADESMSGAAGGTMCLEFTRLSQITGDPKYYDATERLKQFFRRSQNETAVPGLWPHDLNYRDEVVDGHRFNLGAGMDSLYEYLPKMHALLGGQDPEYVAMTVSALDAIRDNLLFRPMTPADADILLAGSLVVEDDGQGPGRTFTADMEHLTCFAGGMYGLAGKLLGRSDYVDVGARLTSGCVWAYDAFSTNLMPEKSRLVACAAIDGPCPFDSDALPKGRARTLPEGFVGMPNPKYLLRPEAIESVFYMWRITGDHTWREAAWRMWEGLVRETETEMAFASIADVTKHSSAKIDSMETFWMGETLKYFYLIFDDESNTSLDEWVFNTEAHPFKRPQ</sequence>
<dbReference type="GeneID" id="55967162"/>
<dbReference type="SUPFAM" id="SSF48225">
    <property type="entry name" value="Seven-hairpin glycosidases"/>
    <property type="match status" value="1"/>
</dbReference>
<evidence type="ECO:0000256" key="1">
    <source>
        <dbReference type="ARBA" id="ARBA00001913"/>
    </source>
</evidence>
<keyword evidence="12" id="KW-1185">Reference proteome</keyword>
<dbReference type="PRINTS" id="PR00747">
    <property type="entry name" value="GLYHDRLASE47"/>
</dbReference>
<dbReference type="InterPro" id="IPR012341">
    <property type="entry name" value="6hp_glycosidase-like_sf"/>
</dbReference>
<feature type="active site" evidence="6">
    <location>
        <position position="324"/>
    </location>
</feature>
<keyword evidence="10" id="KW-0812">Transmembrane</keyword>
<evidence type="ECO:0000256" key="5">
    <source>
        <dbReference type="ARBA" id="ARBA00023157"/>
    </source>
</evidence>
<feature type="active site" description="Proton donor" evidence="6">
    <location>
        <position position="190"/>
    </location>
</feature>
<keyword evidence="9" id="KW-0326">Glycosidase</keyword>